<reference evidence="3 4" key="1">
    <citation type="journal article" date="2005" name="Arch. Microbiol.">
        <title>The genome sequence of an anaerobic aromatic-degrading denitrifying bacterium, strain EbN1.</title>
        <authorList>
            <person name="Rabus R."/>
            <person name="Kube M."/>
            <person name="Heider J."/>
            <person name="Beck A."/>
            <person name="Heitmann K."/>
            <person name="Widdel F."/>
            <person name="Reinhardt R."/>
        </authorList>
    </citation>
    <scope>NUCLEOTIDE SEQUENCE [LARGE SCALE GENOMIC DNA]</scope>
    <source>
        <strain evidence="3 4">EbN1</strain>
    </source>
</reference>
<dbReference type="InterPro" id="IPR029058">
    <property type="entry name" value="AB_hydrolase_fold"/>
</dbReference>
<evidence type="ECO:0000313" key="4">
    <source>
        <dbReference type="Proteomes" id="UP000006552"/>
    </source>
</evidence>
<dbReference type="Pfam" id="PF12146">
    <property type="entry name" value="Hydrolase_4"/>
    <property type="match status" value="1"/>
</dbReference>
<dbReference type="AlphaFoldDB" id="Q5P2A5"/>
<evidence type="ECO:0000259" key="2">
    <source>
        <dbReference type="Pfam" id="PF12146"/>
    </source>
</evidence>
<dbReference type="EMBL" id="CR555306">
    <property type="protein sequence ID" value="CAI08559.1"/>
    <property type="molecule type" value="Genomic_DNA"/>
</dbReference>
<keyword evidence="4" id="KW-1185">Reference proteome</keyword>
<dbReference type="ESTHER" id="aroae-q5p2a5">
    <property type="family name" value="Hydrolase-2_PEP"/>
</dbReference>
<feature type="domain" description="Serine aminopeptidase S33" evidence="2">
    <location>
        <begin position="59"/>
        <end position="187"/>
    </location>
</feature>
<dbReference type="STRING" id="76114.ebA4300"/>
<dbReference type="Proteomes" id="UP000006552">
    <property type="component" value="Chromosome"/>
</dbReference>
<dbReference type="SUPFAM" id="SSF53474">
    <property type="entry name" value="alpha/beta-Hydrolases"/>
    <property type="match status" value="1"/>
</dbReference>
<proteinExistence type="predicted"/>
<evidence type="ECO:0000313" key="3">
    <source>
        <dbReference type="EMBL" id="CAI08559.1"/>
    </source>
</evidence>
<evidence type="ECO:0000256" key="1">
    <source>
        <dbReference type="SAM" id="MobiDB-lite"/>
    </source>
</evidence>
<sequence>MTKSTAKPSPALVRWSRRSAPSSPKLSMSPKLHAFHLHAPHGFRFCVSRTPVAERPRHGVIIHVPAFAEEMNKGRHMVALQADAWAQEGWTVLQIDLGGCGDSEGDFAAASWDSWLEDVRIAHAWGTEQACGPVWLWGLRLGALLASEAAARYRLECGLLLWQPVTSGKQHLQQFLRLWKMAQVIGKAGGDDKPPHERLAAGETVEVGGYEIAPALAQGIDAAQLAAVAPLHGVHWFQVGPAWAATPSPAFERLRAQWDAAGIEVQYHAVVGPLFWQTQEIELAQELLDRSRKVPDVSEFARA</sequence>
<accession>Q5P2A5</accession>
<dbReference type="InterPro" id="IPR022742">
    <property type="entry name" value="Hydrolase_4"/>
</dbReference>
<dbReference type="Gene3D" id="3.40.50.1820">
    <property type="entry name" value="alpha/beta hydrolase"/>
    <property type="match status" value="1"/>
</dbReference>
<name>Q5P2A5_AROAE</name>
<feature type="region of interest" description="Disordered" evidence="1">
    <location>
        <begin position="1"/>
        <end position="27"/>
    </location>
</feature>
<gene>
    <name evidence="3" type="ORF">ebA4300</name>
</gene>
<dbReference type="KEGG" id="eba:ebA4300"/>
<dbReference type="InterPro" id="IPR017532">
    <property type="entry name" value="Hydrolase-2_PEP"/>
</dbReference>
<dbReference type="eggNOG" id="COG1073">
    <property type="taxonomic scope" value="Bacteria"/>
</dbReference>
<dbReference type="HOGENOM" id="CLU_982928_0_0_4"/>
<protein>
    <recommendedName>
        <fullName evidence="2">Serine aminopeptidase S33 domain-containing protein</fullName>
    </recommendedName>
</protein>
<dbReference type="NCBIfam" id="TIGR03101">
    <property type="entry name" value="hydr2_PEP"/>
    <property type="match status" value="1"/>
</dbReference>
<organism evidence="3 4">
    <name type="scientific">Aromatoleum aromaticum (strain DSM 19018 / LMG 30748 / EbN1)</name>
    <name type="common">Azoarcus sp. (strain EbN1)</name>
    <dbReference type="NCBI Taxonomy" id="76114"/>
    <lineage>
        <taxon>Bacteria</taxon>
        <taxon>Pseudomonadati</taxon>
        <taxon>Pseudomonadota</taxon>
        <taxon>Betaproteobacteria</taxon>
        <taxon>Rhodocyclales</taxon>
        <taxon>Rhodocyclaceae</taxon>
        <taxon>Aromatoleum</taxon>
    </lineage>
</organism>